<evidence type="ECO:0000313" key="1">
    <source>
        <dbReference type="EMBL" id="EMS56016.1"/>
    </source>
</evidence>
<dbReference type="EMBL" id="KD163932">
    <property type="protein sequence ID" value="EMS56016.1"/>
    <property type="molecule type" value="Genomic_DNA"/>
</dbReference>
<gene>
    <name evidence="1" type="ORF">TRIUR3_33875</name>
</gene>
<sequence length="147" mass="16864">MAEEERLASGGRSQQRDDVQISCGWKVSASYRVGYPVMRLEGGHPEEQVTELGQRGGVDGSQLRGPRHQRLGWLVEVRNSEVSYVRCLIGRNEKKFDYIDQLRCQTLLLSVYEDLTMVEELFEWKATWGRLEIKVQMVGMVSLDLNT</sequence>
<protein>
    <submittedName>
        <fullName evidence="1">Uncharacterized protein</fullName>
    </submittedName>
</protein>
<organism evidence="1">
    <name type="scientific">Triticum urartu</name>
    <name type="common">Red wild einkorn</name>
    <name type="synonym">Crithodium urartu</name>
    <dbReference type="NCBI Taxonomy" id="4572"/>
    <lineage>
        <taxon>Eukaryota</taxon>
        <taxon>Viridiplantae</taxon>
        <taxon>Streptophyta</taxon>
        <taxon>Embryophyta</taxon>
        <taxon>Tracheophyta</taxon>
        <taxon>Spermatophyta</taxon>
        <taxon>Magnoliopsida</taxon>
        <taxon>Liliopsida</taxon>
        <taxon>Poales</taxon>
        <taxon>Poaceae</taxon>
        <taxon>BOP clade</taxon>
        <taxon>Pooideae</taxon>
        <taxon>Triticodae</taxon>
        <taxon>Triticeae</taxon>
        <taxon>Triticinae</taxon>
        <taxon>Triticum</taxon>
    </lineage>
</organism>
<name>M7Z8U4_TRIUA</name>
<dbReference type="OMA" id="DQLRCQT"/>
<accession>M7Z8U4</accession>
<proteinExistence type="predicted"/>
<reference evidence="1" key="1">
    <citation type="journal article" date="2013" name="Nature">
        <title>Draft genome of the wheat A-genome progenitor Triticum urartu.</title>
        <authorList>
            <person name="Ling H.Q."/>
            <person name="Zhao S."/>
            <person name="Liu D."/>
            <person name="Wang J."/>
            <person name="Sun H."/>
            <person name="Zhang C."/>
            <person name="Fan H."/>
            <person name="Li D."/>
            <person name="Dong L."/>
            <person name="Tao Y."/>
            <person name="Gao C."/>
            <person name="Wu H."/>
            <person name="Li Y."/>
            <person name="Cui Y."/>
            <person name="Guo X."/>
            <person name="Zheng S."/>
            <person name="Wang B."/>
            <person name="Yu K."/>
            <person name="Liang Q."/>
            <person name="Yang W."/>
            <person name="Lou X."/>
            <person name="Chen J."/>
            <person name="Feng M."/>
            <person name="Jian J."/>
            <person name="Zhang X."/>
            <person name="Luo G."/>
            <person name="Jiang Y."/>
            <person name="Liu J."/>
            <person name="Wang Z."/>
            <person name="Sha Y."/>
            <person name="Zhang B."/>
            <person name="Wu H."/>
            <person name="Tang D."/>
            <person name="Shen Q."/>
            <person name="Xue P."/>
            <person name="Zou S."/>
            <person name="Wang X."/>
            <person name="Liu X."/>
            <person name="Wang F."/>
            <person name="Yang Y."/>
            <person name="An X."/>
            <person name="Dong Z."/>
            <person name="Zhang K."/>
            <person name="Zhang X."/>
            <person name="Luo M.C."/>
            <person name="Dvorak J."/>
            <person name="Tong Y."/>
            <person name="Wang J."/>
            <person name="Yang H."/>
            <person name="Li Z."/>
            <person name="Wang D."/>
            <person name="Zhang A."/>
            <person name="Wang J."/>
        </authorList>
    </citation>
    <scope>NUCLEOTIDE SEQUENCE</scope>
</reference>
<dbReference type="AlphaFoldDB" id="M7Z8U4"/>